<dbReference type="EMBL" id="BMNI01000001">
    <property type="protein sequence ID" value="GGO84853.1"/>
    <property type="molecule type" value="Genomic_DNA"/>
</dbReference>
<dbReference type="HAMAP" id="MF_01479">
    <property type="entry name" value="WhiB"/>
    <property type="match status" value="1"/>
</dbReference>
<dbReference type="Proteomes" id="UP000655410">
    <property type="component" value="Unassembled WGS sequence"/>
</dbReference>
<keyword evidence="14" id="KW-1185">Reference proteome</keyword>
<evidence type="ECO:0000256" key="1">
    <source>
        <dbReference type="ARBA" id="ARBA00004496"/>
    </source>
</evidence>
<evidence type="ECO:0000256" key="2">
    <source>
        <dbReference type="ARBA" id="ARBA00006597"/>
    </source>
</evidence>
<evidence type="ECO:0000256" key="11">
    <source>
        <dbReference type="HAMAP-Rule" id="MF_01479"/>
    </source>
</evidence>
<evidence type="ECO:0000256" key="7">
    <source>
        <dbReference type="ARBA" id="ARBA00023015"/>
    </source>
</evidence>
<keyword evidence="10 11" id="KW-0804">Transcription</keyword>
<comment type="PTM">
    <text evidence="11">Upon Fe-S cluster removal intramolecular disulfide bonds are formed.</text>
</comment>
<dbReference type="PROSITE" id="PS51674">
    <property type="entry name" value="4FE4S_WBL"/>
    <property type="match status" value="1"/>
</dbReference>
<reference evidence="14" key="1">
    <citation type="journal article" date="2019" name="Int. J. Syst. Evol. Microbiol.">
        <title>The Global Catalogue of Microorganisms (GCM) 10K type strain sequencing project: providing services to taxonomists for standard genome sequencing and annotation.</title>
        <authorList>
            <consortium name="The Broad Institute Genomics Platform"/>
            <consortium name="The Broad Institute Genome Sequencing Center for Infectious Disease"/>
            <person name="Wu L."/>
            <person name="Ma J."/>
        </authorList>
    </citation>
    <scope>NUCLEOTIDE SEQUENCE [LARGE SCALE GENOMIC DNA]</scope>
    <source>
        <strain evidence="14">CGMCC 4.7371</strain>
    </source>
</reference>
<feature type="domain" description="4Fe-4S Wbl-type" evidence="12">
    <location>
        <begin position="19"/>
        <end position="76"/>
    </location>
</feature>
<comment type="subcellular location">
    <subcellularLocation>
        <location evidence="1 11">Cytoplasm</location>
    </subcellularLocation>
</comment>
<evidence type="ECO:0000256" key="3">
    <source>
        <dbReference type="ARBA" id="ARBA00022485"/>
    </source>
</evidence>
<evidence type="ECO:0000256" key="10">
    <source>
        <dbReference type="ARBA" id="ARBA00023163"/>
    </source>
</evidence>
<sequence length="93" mass="10268">MTTSVLERSTAQLVDDEFPCHVNDPELFFAEQPGDVEYAKALCQSCPIQAACLAGALERREPWGVWGGELFLQGVVIPRKRPRGRPRKDAVAA</sequence>
<evidence type="ECO:0000256" key="5">
    <source>
        <dbReference type="ARBA" id="ARBA00023004"/>
    </source>
</evidence>
<feature type="binding site" evidence="11">
    <location>
        <position position="20"/>
    </location>
    <ligand>
        <name>[4Fe-4S] cluster</name>
        <dbReference type="ChEBI" id="CHEBI:49883"/>
    </ligand>
</feature>
<feature type="binding site" evidence="11">
    <location>
        <position position="52"/>
    </location>
    <ligand>
        <name>[4Fe-4S] cluster</name>
        <dbReference type="ChEBI" id="CHEBI:49883"/>
    </ligand>
</feature>
<gene>
    <name evidence="11" type="primary">whiB</name>
    <name evidence="13" type="ORF">GCM10011584_03420</name>
</gene>
<keyword evidence="9 11" id="KW-1015">Disulfide bond</keyword>
<feature type="binding site" evidence="11">
    <location>
        <position position="43"/>
    </location>
    <ligand>
        <name>[4Fe-4S] cluster</name>
        <dbReference type="ChEBI" id="CHEBI:49883"/>
    </ligand>
</feature>
<keyword evidence="6 11" id="KW-0411">Iron-sulfur</keyword>
<comment type="caution">
    <text evidence="13">The sequence shown here is derived from an EMBL/GenBank/DDBJ whole genome shotgun (WGS) entry which is preliminary data.</text>
</comment>
<dbReference type="RefSeq" id="WP_107699031.1">
    <property type="nucleotide sequence ID" value="NZ_BMNI01000001.1"/>
</dbReference>
<comment type="similarity">
    <text evidence="2 11">Belongs to the WhiB family.</text>
</comment>
<keyword evidence="11" id="KW-0963">Cytoplasm</keyword>
<dbReference type="Pfam" id="PF02467">
    <property type="entry name" value="Whib"/>
    <property type="match status" value="1"/>
</dbReference>
<keyword evidence="4 11" id="KW-0479">Metal-binding</keyword>
<dbReference type="PANTHER" id="PTHR38839:SF2">
    <property type="entry name" value="TRANSCRIPTIONAL REGULATOR WHIB7-RELATED"/>
    <property type="match status" value="1"/>
</dbReference>
<proteinExistence type="inferred from homology"/>
<evidence type="ECO:0000256" key="8">
    <source>
        <dbReference type="ARBA" id="ARBA00023125"/>
    </source>
</evidence>
<comment type="function">
    <text evidence="11">Acts as a transcriptional regulator. Probably redox-responsive. The apo- but not holo-form probably binds DNA.</text>
</comment>
<evidence type="ECO:0000313" key="14">
    <source>
        <dbReference type="Proteomes" id="UP000655410"/>
    </source>
</evidence>
<evidence type="ECO:0000259" key="12">
    <source>
        <dbReference type="PROSITE" id="PS51674"/>
    </source>
</evidence>
<keyword evidence="7 11" id="KW-0805">Transcription regulation</keyword>
<evidence type="ECO:0000313" key="13">
    <source>
        <dbReference type="EMBL" id="GGO84853.1"/>
    </source>
</evidence>
<dbReference type="InterPro" id="IPR017956">
    <property type="entry name" value="AT_hook_DNA-bd_motif"/>
</dbReference>
<organism evidence="13 14">
    <name type="scientific">Nocardioides phosphati</name>
    <dbReference type="NCBI Taxonomy" id="1867775"/>
    <lineage>
        <taxon>Bacteria</taxon>
        <taxon>Bacillati</taxon>
        <taxon>Actinomycetota</taxon>
        <taxon>Actinomycetes</taxon>
        <taxon>Propionibacteriales</taxon>
        <taxon>Nocardioidaceae</taxon>
        <taxon>Nocardioides</taxon>
    </lineage>
</organism>
<protein>
    <recommendedName>
        <fullName evidence="11">Transcriptional regulator WhiB</fullName>
    </recommendedName>
</protein>
<comment type="PTM">
    <text evidence="11">The Fe-S cluster can be nitrosylated by nitric oxide (NO).</text>
</comment>
<comment type="cofactor">
    <cofactor evidence="11">
        <name>[4Fe-4S] cluster</name>
        <dbReference type="ChEBI" id="CHEBI:49883"/>
    </cofactor>
    <text evidence="11">Binds 1 [4Fe-4S] cluster per subunit. Following nitrosylation of the [4Fe-4S] cluster binds 1 [4Fe-8(NO)] cluster per subunit.</text>
</comment>
<accession>A0ABQ2N6D2</accession>
<dbReference type="Pfam" id="PF02178">
    <property type="entry name" value="AT_hook"/>
    <property type="match status" value="1"/>
</dbReference>
<keyword evidence="5 11" id="KW-0408">Iron</keyword>
<dbReference type="InterPro" id="IPR003482">
    <property type="entry name" value="Whib"/>
</dbReference>
<evidence type="ECO:0000256" key="9">
    <source>
        <dbReference type="ARBA" id="ARBA00023157"/>
    </source>
</evidence>
<dbReference type="InterPro" id="IPR034768">
    <property type="entry name" value="4FE4S_WBL"/>
</dbReference>
<keyword evidence="8 11" id="KW-0238">DNA-binding</keyword>
<evidence type="ECO:0000256" key="4">
    <source>
        <dbReference type="ARBA" id="ARBA00022723"/>
    </source>
</evidence>
<feature type="binding site" evidence="11">
    <location>
        <position position="46"/>
    </location>
    <ligand>
        <name>[4Fe-4S] cluster</name>
        <dbReference type="ChEBI" id="CHEBI:49883"/>
    </ligand>
</feature>
<name>A0ABQ2N6D2_9ACTN</name>
<evidence type="ECO:0000256" key="6">
    <source>
        <dbReference type="ARBA" id="ARBA00023014"/>
    </source>
</evidence>
<dbReference type="PANTHER" id="PTHR38839">
    <property type="entry name" value="TRANSCRIPTIONAL REGULATOR WHID-RELATED"/>
    <property type="match status" value="1"/>
</dbReference>
<keyword evidence="3 11" id="KW-0004">4Fe-4S</keyword>